<protein>
    <submittedName>
        <fullName evidence="1">Uncharacterized protein</fullName>
    </submittedName>
</protein>
<dbReference type="RefSeq" id="XP_018261733.1">
    <property type="nucleotide sequence ID" value="XM_018409460.1"/>
</dbReference>
<dbReference type="VEuPathDB" id="FungiDB:I303_06176"/>
<sequence>MSDTDDGSGTALVLTVAKLDANGNQTGEYMDYSNGILTPESAVNLISRDSQGRRSFTIINRPDSTLEVKIYQSQYGLDPWCSGVWDVDNDPESQEIQTIMTESGRRLGFRTIPIKDIPTQALRNPTESSMIALTNSHRSDCGTVSLGAQDRYYVPQELRQPLTYIERLGHSDYCVVRTMIGDFETYQINDASRGPELVFGGRSAFSLSKISERQLAATGQAPDSQEEETSVISGDFTLKHFFMKDGSSIEHRPIPHFRPNDSYEEALDTQYDGVFRFRATRRGATRLCELESALVFPDAAFSHESFTCVADGGPVESDVMSVCLNTLQD</sequence>
<gene>
    <name evidence="1" type="ORF">I303_06176</name>
    <name evidence="2" type="ORF">I303_106158</name>
</gene>
<accession>A0A1A6A1F3</accession>
<dbReference type="EMBL" id="KI894033">
    <property type="protein sequence ID" value="OBR83891.1"/>
    <property type="molecule type" value="Genomic_DNA"/>
</dbReference>
<evidence type="ECO:0000313" key="2">
    <source>
        <dbReference type="EMBL" id="WWC63554.1"/>
    </source>
</evidence>
<keyword evidence="3" id="KW-1185">Reference proteome</keyword>
<name>A0A1A6A1F3_9TREE</name>
<dbReference type="EMBL" id="CP144536">
    <property type="protein sequence ID" value="WWC63554.1"/>
    <property type="molecule type" value="Genomic_DNA"/>
</dbReference>
<organism evidence="1">
    <name type="scientific">Kwoniella dejecticola CBS 10117</name>
    <dbReference type="NCBI Taxonomy" id="1296121"/>
    <lineage>
        <taxon>Eukaryota</taxon>
        <taxon>Fungi</taxon>
        <taxon>Dikarya</taxon>
        <taxon>Basidiomycota</taxon>
        <taxon>Agaricomycotina</taxon>
        <taxon>Tremellomycetes</taxon>
        <taxon>Tremellales</taxon>
        <taxon>Cryptococcaceae</taxon>
        <taxon>Kwoniella</taxon>
    </lineage>
</organism>
<dbReference type="AlphaFoldDB" id="A0A1A6A1F3"/>
<dbReference type="KEGG" id="kdj:28969875"/>
<evidence type="ECO:0000313" key="1">
    <source>
        <dbReference type="EMBL" id="OBR83891.1"/>
    </source>
</evidence>
<reference evidence="2" key="2">
    <citation type="submission" date="2013-07" db="EMBL/GenBank/DDBJ databases">
        <authorList>
            <consortium name="The Broad Institute Genome Sequencing Platform"/>
            <person name="Cuomo C."/>
            <person name="Litvintseva A."/>
            <person name="Chen Y."/>
            <person name="Heitman J."/>
            <person name="Sun S."/>
            <person name="Springer D."/>
            <person name="Dromer F."/>
            <person name="Young S.K."/>
            <person name="Zeng Q."/>
            <person name="Gargeya S."/>
            <person name="Fitzgerald M."/>
            <person name="Abouelleil A."/>
            <person name="Alvarado L."/>
            <person name="Berlin A.M."/>
            <person name="Chapman S.B."/>
            <person name="Dewar J."/>
            <person name="Goldberg J."/>
            <person name="Griggs A."/>
            <person name="Gujja S."/>
            <person name="Hansen M."/>
            <person name="Howarth C."/>
            <person name="Imamovic A."/>
            <person name="Larimer J."/>
            <person name="McCowan C."/>
            <person name="Murphy C."/>
            <person name="Pearson M."/>
            <person name="Priest M."/>
            <person name="Roberts A."/>
            <person name="Saif S."/>
            <person name="Shea T."/>
            <person name="Sykes S."/>
            <person name="Wortman J."/>
            <person name="Nusbaum C."/>
            <person name="Birren B."/>
        </authorList>
    </citation>
    <scope>NUCLEOTIDE SEQUENCE</scope>
    <source>
        <strain evidence="2">CBS 10117</strain>
    </source>
</reference>
<evidence type="ECO:0000313" key="3">
    <source>
        <dbReference type="Proteomes" id="UP000078595"/>
    </source>
</evidence>
<dbReference type="Proteomes" id="UP000078595">
    <property type="component" value="Chromosome 7"/>
</dbReference>
<reference evidence="1" key="1">
    <citation type="submission" date="2013-07" db="EMBL/GenBank/DDBJ databases">
        <title>The Genome Sequence of Cryptococcus dejecticola CBS10117.</title>
        <authorList>
            <consortium name="The Broad Institute Genome Sequencing Platform"/>
            <person name="Cuomo C."/>
            <person name="Litvintseva A."/>
            <person name="Chen Y."/>
            <person name="Heitman J."/>
            <person name="Sun S."/>
            <person name="Springer D."/>
            <person name="Dromer F."/>
            <person name="Young S.K."/>
            <person name="Zeng Q."/>
            <person name="Gargeya S."/>
            <person name="Fitzgerald M."/>
            <person name="Abouelleil A."/>
            <person name="Alvarado L."/>
            <person name="Berlin A.M."/>
            <person name="Chapman S.B."/>
            <person name="Dewar J."/>
            <person name="Goldberg J."/>
            <person name="Griggs A."/>
            <person name="Gujja S."/>
            <person name="Hansen M."/>
            <person name="Howarth C."/>
            <person name="Imamovic A."/>
            <person name="Larimer J."/>
            <person name="McCowan C."/>
            <person name="Murphy C."/>
            <person name="Pearson M."/>
            <person name="Priest M."/>
            <person name="Roberts A."/>
            <person name="Saif S."/>
            <person name="Shea T."/>
            <person name="Sykes S."/>
            <person name="Wortman J."/>
            <person name="Nusbaum C."/>
            <person name="Birren B."/>
        </authorList>
    </citation>
    <scope>NUCLEOTIDE SEQUENCE [LARGE SCALE GENOMIC DNA]</scope>
    <source>
        <strain evidence="1">CBS 10117</strain>
    </source>
</reference>
<proteinExistence type="predicted"/>
<reference evidence="2" key="3">
    <citation type="submission" date="2024-02" db="EMBL/GenBank/DDBJ databases">
        <title>Comparative genomics of Cryptococcus and Kwoniella reveals pathogenesis evolution and contrasting modes of karyotype evolution via chromosome fusion or intercentromeric recombination.</title>
        <authorList>
            <person name="Coelho M.A."/>
            <person name="David-Palma M."/>
            <person name="Shea T."/>
            <person name="Bowers K."/>
            <person name="McGinley-Smith S."/>
            <person name="Mohammad A.W."/>
            <person name="Gnirke A."/>
            <person name="Yurkov A.M."/>
            <person name="Nowrousian M."/>
            <person name="Sun S."/>
            <person name="Cuomo C.A."/>
            <person name="Heitman J."/>
        </authorList>
    </citation>
    <scope>NUCLEOTIDE SEQUENCE</scope>
    <source>
        <strain evidence="2">CBS 10117</strain>
    </source>
</reference>
<dbReference type="GeneID" id="28969875"/>